<comment type="subcellular location">
    <subcellularLocation>
        <location evidence="7">Periplasm</location>
    </subcellularLocation>
    <text evidence="7">Is capable of associating with the outer membrane.</text>
</comment>
<keyword evidence="1 7" id="KW-0732">Signal</keyword>
<dbReference type="EMBL" id="BAAAEU010000024">
    <property type="protein sequence ID" value="GAA0722171.1"/>
    <property type="molecule type" value="Genomic_DNA"/>
</dbReference>
<dbReference type="GO" id="GO:0016853">
    <property type="term" value="F:isomerase activity"/>
    <property type="evidence" value="ECO:0007669"/>
    <property type="project" value="UniProtKB-KW"/>
</dbReference>
<comment type="domain">
    <text evidence="7">The PPIase activity resides only in the second parvulin domain. The N-terminal region and the C-terminal tail are necessary and sufficient for the chaperone activity of SurA. The PPIase activity is dispensable for SurA to function as a chaperone. The N-terminal region and the C-terminal tail are also required for porin recognition.</text>
</comment>
<comment type="caution">
    <text evidence="9">The sequence shown here is derived from an EMBL/GenBank/DDBJ whole genome shotgun (WGS) entry which is preliminary data.</text>
</comment>
<feature type="chain" id="PRO_5044938301" description="Chaperone SurA" evidence="7">
    <location>
        <begin position="23"/>
        <end position="440"/>
    </location>
</feature>
<evidence type="ECO:0000313" key="9">
    <source>
        <dbReference type="EMBL" id="GAA0722171.1"/>
    </source>
</evidence>
<evidence type="ECO:0000256" key="3">
    <source>
        <dbReference type="ARBA" id="ARBA00022764"/>
    </source>
</evidence>
<dbReference type="InterPro" id="IPR000297">
    <property type="entry name" value="PPIase_PpiC"/>
</dbReference>
<protein>
    <recommendedName>
        <fullName evidence="7">Chaperone SurA</fullName>
    </recommendedName>
    <alternativeName>
        <fullName evidence="7">Peptidyl-prolyl cis-trans isomerase SurA</fullName>
        <shortName evidence="7">PPIase SurA</shortName>
        <ecNumber evidence="7">5.2.1.8</ecNumber>
    </alternativeName>
    <alternativeName>
        <fullName evidence="7">Rotamase SurA</fullName>
    </alternativeName>
</protein>
<dbReference type="SUPFAM" id="SSF109998">
    <property type="entry name" value="Triger factor/SurA peptide-binding domain-like"/>
    <property type="match status" value="1"/>
</dbReference>
<name>A0ABN1IVP9_9GAMM</name>
<accession>A0ABN1IVP9</accession>
<evidence type="ECO:0000313" key="10">
    <source>
        <dbReference type="Proteomes" id="UP001501523"/>
    </source>
</evidence>
<dbReference type="PROSITE" id="PS50198">
    <property type="entry name" value="PPIC_PPIASE_2"/>
    <property type="match status" value="2"/>
</dbReference>
<dbReference type="SUPFAM" id="SSF54534">
    <property type="entry name" value="FKBP-like"/>
    <property type="match status" value="2"/>
</dbReference>
<gene>
    <name evidence="7" type="primary">surA</name>
    <name evidence="9" type="ORF">GCM10009105_33140</name>
</gene>
<feature type="signal peptide" evidence="7">
    <location>
        <begin position="1"/>
        <end position="22"/>
    </location>
</feature>
<evidence type="ECO:0000256" key="4">
    <source>
        <dbReference type="ARBA" id="ARBA00023110"/>
    </source>
</evidence>
<dbReference type="InterPro" id="IPR023034">
    <property type="entry name" value="PPIase_SurA"/>
</dbReference>
<evidence type="ECO:0000259" key="8">
    <source>
        <dbReference type="PROSITE" id="PS50198"/>
    </source>
</evidence>
<feature type="domain" description="PpiC" evidence="8">
    <location>
        <begin position="283"/>
        <end position="382"/>
    </location>
</feature>
<evidence type="ECO:0000256" key="7">
    <source>
        <dbReference type="HAMAP-Rule" id="MF_01183"/>
    </source>
</evidence>
<dbReference type="Pfam" id="PF00639">
    <property type="entry name" value="Rotamase"/>
    <property type="match status" value="2"/>
</dbReference>
<dbReference type="PANTHER" id="PTHR47637:SF1">
    <property type="entry name" value="CHAPERONE SURA"/>
    <property type="match status" value="1"/>
</dbReference>
<keyword evidence="10" id="KW-1185">Reference proteome</keyword>
<dbReference type="InterPro" id="IPR015391">
    <property type="entry name" value="SurA_N"/>
</dbReference>
<dbReference type="RefSeq" id="WP_343793164.1">
    <property type="nucleotide sequence ID" value="NZ_BAAAEU010000024.1"/>
</dbReference>
<keyword evidence="2 7" id="KW-0677">Repeat</keyword>
<dbReference type="HAMAP" id="MF_01183">
    <property type="entry name" value="Chaperone_SurA"/>
    <property type="match status" value="1"/>
</dbReference>
<reference evidence="9 10" key="1">
    <citation type="journal article" date="2019" name="Int. J. Syst. Evol. Microbiol.">
        <title>The Global Catalogue of Microorganisms (GCM) 10K type strain sequencing project: providing services to taxonomists for standard genome sequencing and annotation.</title>
        <authorList>
            <consortium name="The Broad Institute Genomics Platform"/>
            <consortium name="The Broad Institute Genome Sequencing Center for Infectious Disease"/>
            <person name="Wu L."/>
            <person name="Ma J."/>
        </authorList>
    </citation>
    <scope>NUCLEOTIDE SEQUENCE [LARGE SCALE GENOMIC DNA]</scope>
    <source>
        <strain evidence="9 10">JCM 15421</strain>
    </source>
</reference>
<dbReference type="InterPro" id="IPR050280">
    <property type="entry name" value="OMP_Chaperone_SurA"/>
</dbReference>
<keyword evidence="6 7" id="KW-0413">Isomerase</keyword>
<evidence type="ECO:0000256" key="2">
    <source>
        <dbReference type="ARBA" id="ARBA00022737"/>
    </source>
</evidence>
<dbReference type="Pfam" id="PF09312">
    <property type="entry name" value="SurA_N"/>
    <property type="match status" value="1"/>
</dbReference>
<keyword evidence="3 7" id="KW-0574">Periplasm</keyword>
<evidence type="ECO:0000256" key="6">
    <source>
        <dbReference type="ARBA" id="ARBA00023235"/>
    </source>
</evidence>
<comment type="function">
    <text evidence="7">Chaperone involved in the correct folding and assembly of outer membrane proteins. Recognizes specific patterns of aromatic residues and the orientation of their side chains, which are found more frequently in integral outer membrane proteins. May act in both early periplasmic and late outer membrane-associated steps of protein maturation.</text>
</comment>
<dbReference type="EC" id="5.2.1.8" evidence="7"/>
<sequence precursor="true">MKAFLVGLALTLLVPAAHPVSAQAVTAQPLDRIVAVVDEDVVLQSELDRQIDTVTKQFANNPQQLPPRDVLERQLLDRLIMQKVQVARAGSTGVKASDAEVDQALTQIAKQNNMDVSQLRGAIQRQGLDYDQFRKGVREQLIVQHLRQRVAQSRAHVSDAEVDSLLKNGNLNRGELHLGYIMINVPDGATPEQIDEAHAKAAEAKKQIDGGMDFAAAAIRYSNAENALQGGDLGWRGLNELPPALVDVAGKMQDGQVSEPLRGPNGFHIIKLLGKRDSGAQLVTEYHARHVLIKTSELVSSEQAEKSAAAVRQRIVAGEDFAKAAKESSEDDANARLGGDLGWFSGDAYGTRVGEIVKTLKNGEISQPFQTDAGWHVLQLVDTRSTDKSGELQRDQAKNILFQRKAEDEYEAFLRQIRSEAYVDIRLPGVNAGATKPGAP</sequence>
<dbReference type="PANTHER" id="PTHR47637">
    <property type="entry name" value="CHAPERONE SURA"/>
    <property type="match status" value="1"/>
</dbReference>
<dbReference type="Gene3D" id="1.10.4030.10">
    <property type="entry name" value="Porin chaperone SurA, peptide-binding domain"/>
    <property type="match status" value="1"/>
</dbReference>
<dbReference type="Gene3D" id="3.10.50.40">
    <property type="match status" value="2"/>
</dbReference>
<proteinExistence type="inferred from homology"/>
<evidence type="ECO:0000256" key="1">
    <source>
        <dbReference type="ARBA" id="ARBA00022729"/>
    </source>
</evidence>
<organism evidence="9 10">
    <name type="scientific">Dokdonella soli</name>
    <dbReference type="NCBI Taxonomy" id="529810"/>
    <lineage>
        <taxon>Bacteria</taxon>
        <taxon>Pseudomonadati</taxon>
        <taxon>Pseudomonadota</taxon>
        <taxon>Gammaproteobacteria</taxon>
        <taxon>Lysobacterales</taxon>
        <taxon>Rhodanobacteraceae</taxon>
        <taxon>Dokdonella</taxon>
    </lineage>
</organism>
<keyword evidence="5 7" id="KW-0143">Chaperone</keyword>
<evidence type="ECO:0000256" key="5">
    <source>
        <dbReference type="ARBA" id="ARBA00023186"/>
    </source>
</evidence>
<feature type="domain" description="PpiC" evidence="8">
    <location>
        <begin position="173"/>
        <end position="274"/>
    </location>
</feature>
<dbReference type="Proteomes" id="UP001501523">
    <property type="component" value="Unassembled WGS sequence"/>
</dbReference>
<comment type="catalytic activity">
    <reaction evidence="7">
        <text>[protein]-peptidylproline (omega=180) = [protein]-peptidylproline (omega=0)</text>
        <dbReference type="Rhea" id="RHEA:16237"/>
        <dbReference type="Rhea" id="RHEA-COMP:10747"/>
        <dbReference type="Rhea" id="RHEA-COMP:10748"/>
        <dbReference type="ChEBI" id="CHEBI:83833"/>
        <dbReference type="ChEBI" id="CHEBI:83834"/>
        <dbReference type="EC" id="5.2.1.8"/>
    </reaction>
</comment>
<dbReference type="InterPro" id="IPR027304">
    <property type="entry name" value="Trigger_fact/SurA_dom_sf"/>
</dbReference>
<keyword evidence="4 7" id="KW-0697">Rotamase</keyword>
<dbReference type="InterPro" id="IPR046357">
    <property type="entry name" value="PPIase_dom_sf"/>
</dbReference>